<keyword evidence="3" id="KW-1185">Reference proteome</keyword>
<dbReference type="PANTHER" id="PTHR13593">
    <property type="match status" value="1"/>
</dbReference>
<dbReference type="PROSITE" id="PS50007">
    <property type="entry name" value="PIPLC_X_DOMAIN"/>
    <property type="match status" value="1"/>
</dbReference>
<dbReference type="InterPro" id="IPR051057">
    <property type="entry name" value="PI-PLC_domain"/>
</dbReference>
<feature type="domain" description="Phosphatidylinositol-specific phospholipase C X" evidence="1">
    <location>
        <begin position="66"/>
        <end position="210"/>
    </location>
</feature>
<dbReference type="GO" id="GO:0008081">
    <property type="term" value="F:phosphoric diester hydrolase activity"/>
    <property type="evidence" value="ECO:0007669"/>
    <property type="project" value="InterPro"/>
</dbReference>
<dbReference type="SMART" id="SM00148">
    <property type="entry name" value="PLCXc"/>
    <property type="match status" value="1"/>
</dbReference>
<dbReference type="InterPro" id="IPR000909">
    <property type="entry name" value="PLipase_C_PInositol-sp_X_dom"/>
</dbReference>
<dbReference type="CDD" id="cd08586">
    <property type="entry name" value="PI-PLCc_BcPLC_like"/>
    <property type="match status" value="1"/>
</dbReference>
<accession>A0A8H4VBQ7</accession>
<dbReference type="Gene3D" id="3.20.20.190">
    <property type="entry name" value="Phosphatidylinositol (PI) phosphodiesterase"/>
    <property type="match status" value="1"/>
</dbReference>
<organism evidence="2 3">
    <name type="scientific">Ophiocordyceps camponoti-floridani</name>
    <dbReference type="NCBI Taxonomy" id="2030778"/>
    <lineage>
        <taxon>Eukaryota</taxon>
        <taxon>Fungi</taxon>
        <taxon>Dikarya</taxon>
        <taxon>Ascomycota</taxon>
        <taxon>Pezizomycotina</taxon>
        <taxon>Sordariomycetes</taxon>
        <taxon>Hypocreomycetidae</taxon>
        <taxon>Hypocreales</taxon>
        <taxon>Ophiocordycipitaceae</taxon>
        <taxon>Ophiocordyceps</taxon>
    </lineage>
</organism>
<dbReference type="PANTHER" id="PTHR13593:SF113">
    <property type="entry name" value="SI:DKEY-266F7.9"/>
    <property type="match status" value="1"/>
</dbReference>
<dbReference type="InterPro" id="IPR017946">
    <property type="entry name" value="PLC-like_Pdiesterase_TIM-brl"/>
</dbReference>
<dbReference type="SUPFAM" id="SSF51695">
    <property type="entry name" value="PLC-like phosphodiesterases"/>
    <property type="match status" value="1"/>
</dbReference>
<dbReference type="OrthoDB" id="1046782at2759"/>
<evidence type="ECO:0000313" key="3">
    <source>
        <dbReference type="Proteomes" id="UP000562929"/>
    </source>
</evidence>
<sequence>MNHQPLAKAKILLPAFILSALILSLIHLNKSPPHAFFPRTTPRRSSPYSFDADASHRPAWMGSVPDDTPLSSLSIPGTHDTMTSRLSWIPHLWCQNLPLESQLRAGVRYLDIRLVLRNGELAVYHYPGDTGYLFPDVLRIMDSFLAAHPSETLVVRVKDEGHPLGDNDGTDFASAFARDIRTSDRVHAYDAGDPLPVLGHLRGSIFLLQEFEAGTRYGLEWNGTRMALEDWWVVPDPASLPIKWDKIRRALEQAATEKDELLYLAHVSATGVRLRPVDAAAGPKDGSATGLNDRTGRWLEDGCGGGRFARERVGVVILDFPGRRAVDAVLAWNEALRVPGRKGCELRTDV</sequence>
<dbReference type="GO" id="GO:0006629">
    <property type="term" value="P:lipid metabolic process"/>
    <property type="evidence" value="ECO:0007669"/>
    <property type="project" value="InterPro"/>
</dbReference>
<dbReference type="AlphaFoldDB" id="A0A8H4VBQ7"/>
<name>A0A8H4VBQ7_9HYPO</name>
<evidence type="ECO:0000313" key="2">
    <source>
        <dbReference type="EMBL" id="KAF4583209.1"/>
    </source>
</evidence>
<dbReference type="Proteomes" id="UP000562929">
    <property type="component" value="Unassembled WGS sequence"/>
</dbReference>
<proteinExistence type="predicted"/>
<gene>
    <name evidence="2" type="ORF">GQ602_006353</name>
</gene>
<comment type="caution">
    <text evidence="2">The sequence shown here is derived from an EMBL/GenBank/DDBJ whole genome shotgun (WGS) entry which is preliminary data.</text>
</comment>
<protein>
    <submittedName>
        <fullName evidence="2">1-phosphatidylinositol phosphodiesterase</fullName>
    </submittedName>
</protein>
<dbReference type="EMBL" id="JAACLJ010000007">
    <property type="protein sequence ID" value="KAF4583209.1"/>
    <property type="molecule type" value="Genomic_DNA"/>
</dbReference>
<evidence type="ECO:0000259" key="1">
    <source>
        <dbReference type="SMART" id="SM00148"/>
    </source>
</evidence>
<reference evidence="2 3" key="1">
    <citation type="journal article" date="2020" name="G3 (Bethesda)">
        <title>Genetic Underpinnings of Host Manipulation by Ophiocordyceps as Revealed by Comparative Transcriptomics.</title>
        <authorList>
            <person name="Will I."/>
            <person name="Das B."/>
            <person name="Trinh T."/>
            <person name="Brachmann A."/>
            <person name="Ohm R.A."/>
            <person name="de Bekker C."/>
        </authorList>
    </citation>
    <scope>NUCLEOTIDE SEQUENCE [LARGE SCALE GENOMIC DNA]</scope>
    <source>
        <strain evidence="2 3">EC05</strain>
    </source>
</reference>